<protein>
    <submittedName>
        <fullName evidence="1">Uncharacterized protein</fullName>
    </submittedName>
</protein>
<comment type="caution">
    <text evidence="1">The sequence shown here is derived from an EMBL/GenBank/DDBJ whole genome shotgun (WGS) entry which is preliminary data.</text>
</comment>
<reference evidence="1 2" key="1">
    <citation type="submission" date="2024-09" db="EMBL/GenBank/DDBJ databases">
        <title>Chromosome-scale assembly of Riccia fluitans.</title>
        <authorList>
            <person name="Paukszto L."/>
            <person name="Sawicki J."/>
            <person name="Karawczyk K."/>
            <person name="Piernik-Szablinska J."/>
            <person name="Szczecinska M."/>
            <person name="Mazdziarz M."/>
        </authorList>
    </citation>
    <scope>NUCLEOTIDE SEQUENCE [LARGE SCALE GENOMIC DNA]</scope>
    <source>
        <strain evidence="1">Rf_01</strain>
        <tissue evidence="1">Aerial parts of the thallus</tissue>
    </source>
</reference>
<name>A0ABD1Y3E4_9MARC</name>
<evidence type="ECO:0000313" key="1">
    <source>
        <dbReference type="EMBL" id="KAL2621151.1"/>
    </source>
</evidence>
<dbReference type="EMBL" id="JBHFFA010000006">
    <property type="protein sequence ID" value="KAL2621151.1"/>
    <property type="molecule type" value="Genomic_DNA"/>
</dbReference>
<organism evidence="1 2">
    <name type="scientific">Riccia fluitans</name>
    <dbReference type="NCBI Taxonomy" id="41844"/>
    <lineage>
        <taxon>Eukaryota</taxon>
        <taxon>Viridiplantae</taxon>
        <taxon>Streptophyta</taxon>
        <taxon>Embryophyta</taxon>
        <taxon>Marchantiophyta</taxon>
        <taxon>Marchantiopsida</taxon>
        <taxon>Marchantiidae</taxon>
        <taxon>Marchantiales</taxon>
        <taxon>Ricciaceae</taxon>
        <taxon>Riccia</taxon>
    </lineage>
</organism>
<evidence type="ECO:0000313" key="2">
    <source>
        <dbReference type="Proteomes" id="UP001605036"/>
    </source>
</evidence>
<accession>A0ABD1Y3E4</accession>
<keyword evidence="2" id="KW-1185">Reference proteome</keyword>
<gene>
    <name evidence="1" type="ORF">R1flu_001356</name>
</gene>
<proteinExistence type="predicted"/>
<dbReference type="AlphaFoldDB" id="A0ABD1Y3E4"/>
<dbReference type="Proteomes" id="UP001605036">
    <property type="component" value="Unassembled WGS sequence"/>
</dbReference>
<sequence>MLEREASDLGVTSFHSIYDAGYTSSALKWRSMIGFNYYEVIEYEVKATDMFHLDDDYQTSPPQYILHSPQYFPMPPTPWNSSYNDNFFEEDDYFLEPPSPNNLVEDVTHLVGNEYFPVPSRVHEFNYPSLEAEEDDEYNPEPPIYPKINYLSEDEQHQGGPHRLNKVAFDDMAFSDDKYNLKPPLGFSSKLSQESNEYFSNPLAFSD</sequence>